<dbReference type="RefSeq" id="WP_133263860.1">
    <property type="nucleotide sequence ID" value="NZ_SJCY01000020.1"/>
</dbReference>
<comment type="caution">
    <text evidence="1">The sequence shown here is derived from an EMBL/GenBank/DDBJ whole genome shotgun (WGS) entry which is preliminary data.</text>
</comment>
<reference evidence="1 2" key="1">
    <citation type="submission" date="2019-02" db="EMBL/GenBank/DDBJ databases">
        <title>Pedobacter sp. nov., a novel speices isolated from soil of pinguins habitat in Antarcitica.</title>
        <authorList>
            <person name="He R.-H."/>
        </authorList>
    </citation>
    <scope>NUCLEOTIDE SEQUENCE [LARGE SCALE GENOMIC DNA]</scope>
    <source>
        <strain evidence="1 2">E01020</strain>
    </source>
</reference>
<dbReference type="EMBL" id="SJCY01000020">
    <property type="protein sequence ID" value="TDG34808.1"/>
    <property type="molecule type" value="Genomic_DNA"/>
</dbReference>
<dbReference type="Proteomes" id="UP000295668">
    <property type="component" value="Unassembled WGS sequence"/>
</dbReference>
<sequence>MKNLESSSENVTNYMLPAVNFCTMQNAKLEALIDYLGHSEMLTDKCEETSIDGVCVKKKWRSWDELIVTEKEIRFSHSPYPGGVIFTAEQFEKLYRLFNGW</sequence>
<keyword evidence="2" id="KW-1185">Reference proteome</keyword>
<accession>A0A4R5MH22</accession>
<evidence type="ECO:0000313" key="1">
    <source>
        <dbReference type="EMBL" id="TDG34808.1"/>
    </source>
</evidence>
<organism evidence="1 2">
    <name type="scientific">Pedobacter changchengzhani</name>
    <dbReference type="NCBI Taxonomy" id="2529274"/>
    <lineage>
        <taxon>Bacteria</taxon>
        <taxon>Pseudomonadati</taxon>
        <taxon>Bacteroidota</taxon>
        <taxon>Sphingobacteriia</taxon>
        <taxon>Sphingobacteriales</taxon>
        <taxon>Sphingobacteriaceae</taxon>
        <taxon>Pedobacter</taxon>
    </lineage>
</organism>
<proteinExistence type="predicted"/>
<dbReference type="AlphaFoldDB" id="A0A4R5MH22"/>
<evidence type="ECO:0000313" key="2">
    <source>
        <dbReference type="Proteomes" id="UP000295668"/>
    </source>
</evidence>
<gene>
    <name evidence="1" type="ORF">EZJ43_16675</name>
</gene>
<protein>
    <submittedName>
        <fullName evidence="1">Uncharacterized protein</fullName>
    </submittedName>
</protein>
<name>A0A4R5MH22_9SPHI</name>